<proteinExistence type="predicted"/>
<feature type="compositionally biased region" description="Low complexity" evidence="1">
    <location>
        <begin position="22"/>
        <end position="33"/>
    </location>
</feature>
<organism evidence="2">
    <name type="scientific">Streptantibioticus cattleyicolor</name>
    <name type="common">Streptomyces cattleya</name>
    <dbReference type="NCBI Taxonomy" id="29303"/>
    <lineage>
        <taxon>Bacteria</taxon>
        <taxon>Bacillati</taxon>
        <taxon>Actinomycetota</taxon>
        <taxon>Actinomycetes</taxon>
        <taxon>Kitasatosporales</taxon>
        <taxon>Streptomycetaceae</taxon>
        <taxon>Streptantibioticus</taxon>
    </lineage>
</organism>
<protein>
    <submittedName>
        <fullName evidence="2">Uncharacterized protein</fullName>
    </submittedName>
</protein>
<feature type="region of interest" description="Disordered" evidence="1">
    <location>
        <begin position="1"/>
        <end position="33"/>
    </location>
</feature>
<dbReference type="EMBL" id="AJ421798">
    <property type="protein sequence ID" value="CAD18994.1"/>
    <property type="molecule type" value="Genomic_DNA"/>
</dbReference>
<name>Q83XM8_STRCT</name>
<feature type="compositionally biased region" description="Pro residues" evidence="1">
    <location>
        <begin position="8"/>
        <end position="21"/>
    </location>
</feature>
<evidence type="ECO:0000313" key="2">
    <source>
        <dbReference type="EMBL" id="CAD18994.1"/>
    </source>
</evidence>
<evidence type="ECO:0000256" key="1">
    <source>
        <dbReference type="SAM" id="MobiDB-lite"/>
    </source>
</evidence>
<dbReference type="AlphaFoldDB" id="Q83XM8"/>
<reference evidence="2" key="1">
    <citation type="journal article" date="2003" name="Chem. Biol.">
        <title>The biosynthetic gene cluster for the beta-lactam carbapenem thienamycin in Streptomyces cattleya.</title>
        <authorList>
            <person name="Nunez L.E."/>
            <person name="Mendez C."/>
            <person name="Brana A.F."/>
            <person name="Blanco G."/>
            <person name="Salas J.A."/>
        </authorList>
    </citation>
    <scope>NUCLEOTIDE SEQUENCE</scope>
</reference>
<sequence>MPCAPVGPRTPAPPTIWPAPRGPRATRRGGTATSPRCSSTICSAVTWCAARYGSVHQFRLG</sequence>
<accession>Q83XM8</accession>